<sequence>MQPIHYLLIISAVVNNKPSIHNINLTKMSMTSNFLISTEKFQPILIFNLCPEIKKDRGEDRIKNHKLMIYTASLWLIIKYSVWKKRVDRICSPAG</sequence>
<dbReference type="Proteomes" id="UP000019439">
    <property type="component" value="Chromosome"/>
</dbReference>
<evidence type="ECO:0000313" key="2">
    <source>
        <dbReference type="Proteomes" id="UP000019439"/>
    </source>
</evidence>
<dbReference type="EMBL" id="CP007230">
    <property type="protein sequence ID" value="AHK22043.1"/>
    <property type="molecule type" value="Genomic_DNA"/>
</dbReference>
<proteinExistence type="predicted"/>
<evidence type="ECO:0000313" key="1">
    <source>
        <dbReference type="EMBL" id="AHK22043.1"/>
    </source>
</evidence>
<name>A0ABM5Q482_9GAMM</name>
<keyword evidence="2" id="KW-1185">Reference proteome</keyword>
<organism evidence="1 2">
    <name type="scientific">Yersinia similis</name>
    <dbReference type="NCBI Taxonomy" id="367190"/>
    <lineage>
        <taxon>Bacteria</taxon>
        <taxon>Pseudomonadati</taxon>
        <taxon>Pseudomonadota</taxon>
        <taxon>Gammaproteobacteria</taxon>
        <taxon>Enterobacterales</taxon>
        <taxon>Yersiniaceae</taxon>
        <taxon>Yersinia</taxon>
    </lineage>
</organism>
<reference evidence="1 2" key="1">
    <citation type="journal article" date="2014" name="Genome Announc.">
        <title>Genome Sequence of Yersinia similis Y228T, a Member of the Yersinia pseudotuberculosis Complex.</title>
        <authorList>
            <person name="Sprague L.D."/>
            <person name="Neubauer H."/>
        </authorList>
    </citation>
    <scope>NUCLEOTIDE SEQUENCE [LARGE SCALE GENOMIC DNA]</scope>
    <source>
        <strain evidence="1 2">228</strain>
    </source>
</reference>
<gene>
    <name evidence="1" type="ORF">BF17_22210</name>
</gene>
<accession>A0ABM5Q482</accession>
<protein>
    <submittedName>
        <fullName evidence="1">Uncharacterized protein</fullName>
    </submittedName>
</protein>